<dbReference type="SUPFAM" id="SSF109604">
    <property type="entry name" value="HD-domain/PDEase-like"/>
    <property type="match status" value="1"/>
</dbReference>
<dbReference type="GO" id="GO:0006203">
    <property type="term" value="P:dGTP catabolic process"/>
    <property type="evidence" value="ECO:0007669"/>
    <property type="project" value="TreeGrafter"/>
</dbReference>
<dbReference type="Gene3D" id="1.10.3210.10">
    <property type="entry name" value="Hypothetical protein af1432"/>
    <property type="match status" value="1"/>
</dbReference>
<dbReference type="NCBIfam" id="NF003429">
    <property type="entry name" value="PRK04926.1"/>
    <property type="match status" value="1"/>
</dbReference>
<comment type="caution">
    <text evidence="3">The sequence shown here is derived from an EMBL/GenBank/DDBJ whole genome shotgun (WGS) entry which is preliminary data.</text>
</comment>
<dbReference type="PROSITE" id="PS51831">
    <property type="entry name" value="HD"/>
    <property type="match status" value="1"/>
</dbReference>
<dbReference type="InterPro" id="IPR006674">
    <property type="entry name" value="HD_domain"/>
</dbReference>
<dbReference type="Gene3D" id="1.10.3410.10">
    <property type="entry name" value="putative deoxyguanosinetriphosphate triphosphohydrolase like domain"/>
    <property type="match status" value="1"/>
</dbReference>
<reference evidence="3 4" key="1">
    <citation type="submission" date="2018-04" db="EMBL/GenBank/DDBJ databases">
        <title>Thalassorhabdus spongiae gen. nov., sp. nov., isolated from a marine sponge in South-West Iceland.</title>
        <authorList>
            <person name="Knobloch S."/>
            <person name="Daussin A."/>
            <person name="Johannsson R."/>
            <person name="Marteinsson V.T."/>
        </authorList>
    </citation>
    <scope>NUCLEOTIDE SEQUENCE [LARGE SCALE GENOMIC DNA]</scope>
    <source>
        <strain evidence="3 4">Hp12</strain>
    </source>
</reference>
<name>A0A2V1GUW8_9GAMM</name>
<dbReference type="GO" id="GO:0008832">
    <property type="term" value="F:dGTPase activity"/>
    <property type="evidence" value="ECO:0007669"/>
    <property type="project" value="TreeGrafter"/>
</dbReference>
<evidence type="ECO:0000256" key="1">
    <source>
        <dbReference type="ARBA" id="ARBA00022801"/>
    </source>
</evidence>
<keyword evidence="4" id="KW-1185">Reference proteome</keyword>
<proteinExistence type="predicted"/>
<dbReference type="InterPro" id="IPR003607">
    <property type="entry name" value="HD/PDEase_dom"/>
</dbReference>
<dbReference type="InterPro" id="IPR026875">
    <property type="entry name" value="PHydrolase_assoc_dom"/>
</dbReference>
<evidence type="ECO:0000313" key="3">
    <source>
        <dbReference type="EMBL" id="PVZ63475.1"/>
    </source>
</evidence>
<organism evidence="3 4">
    <name type="scientific">Pelagibaculum spongiae</name>
    <dbReference type="NCBI Taxonomy" id="2080658"/>
    <lineage>
        <taxon>Bacteria</taxon>
        <taxon>Pseudomonadati</taxon>
        <taxon>Pseudomonadota</taxon>
        <taxon>Gammaproteobacteria</taxon>
        <taxon>Oceanospirillales</taxon>
        <taxon>Pelagibaculum</taxon>
    </lineage>
</organism>
<evidence type="ECO:0000313" key="4">
    <source>
        <dbReference type="Proteomes" id="UP000244906"/>
    </source>
</evidence>
<dbReference type="PANTHER" id="PTHR11373:SF32">
    <property type="entry name" value="DEOXYGUANOSINETRIPHOSPHATE TRIPHOSPHOHYDROLASE"/>
    <property type="match status" value="1"/>
</dbReference>
<dbReference type="SMART" id="SM00471">
    <property type="entry name" value="HDc"/>
    <property type="match status" value="1"/>
</dbReference>
<feature type="domain" description="HD" evidence="2">
    <location>
        <begin position="64"/>
        <end position="250"/>
    </location>
</feature>
<dbReference type="PANTHER" id="PTHR11373">
    <property type="entry name" value="DEOXYNUCLEOSIDE TRIPHOSPHATE TRIPHOSPHOHYDROLASE"/>
    <property type="match status" value="1"/>
</dbReference>
<dbReference type="InterPro" id="IPR050135">
    <property type="entry name" value="dGTPase-like"/>
</dbReference>
<gene>
    <name evidence="3" type="ORF">DC094_21095</name>
</gene>
<dbReference type="InterPro" id="IPR006261">
    <property type="entry name" value="dGTPase"/>
</dbReference>
<protein>
    <submittedName>
        <fullName evidence="3">dGTPase</fullName>
    </submittedName>
</protein>
<sequence>MATMDYQLKLKSTRFRGSSITEPRDFNDEMESDRGRAFNSAAVRRLQQKTQVFPLETNAAIRSRLTHSLEVLQVGRYIAKTILKKLSKQSDNHFPLEFSEGFVSCIEIACLLHDIGNPPFGHFGEEAINLWAAEKVTACFAQFDDSELKQQLLDDLLTFEGNAQGLRTLHSLQTLNLSLTQLASIIKYTRTPAEAKPDKSSQFGYRQKKPGYYFSELPLIEKINQALSIAPGCRFPLVYIMEAADDISYCIADLDDAVTKGILSIEALNSELRNSWLKLSQQKPSDKLETDYFYKILDKAQERYKNNSDSSHHYILTLRTELVNDLVEYSADRYLKHHQQVFDGTLDESLLDGHDEYHCALESLRDVSVRKVYSCPEVEDLELKGFSIISGLLKTYGQLLDLSFTDFQLLVNENNLKHKIIETRLFHKISEKQKAAYLTATANITLKATASEEDRLLEFYYRTRLVIDYISSMTDHFAMAEFQNISASG</sequence>
<dbReference type="AlphaFoldDB" id="A0A2V1GUW8"/>
<dbReference type="CDD" id="cd00077">
    <property type="entry name" value="HDc"/>
    <property type="match status" value="1"/>
</dbReference>
<keyword evidence="1" id="KW-0378">Hydrolase</keyword>
<dbReference type="NCBIfam" id="TIGR01353">
    <property type="entry name" value="dGTP_triPase"/>
    <property type="match status" value="1"/>
</dbReference>
<dbReference type="OrthoDB" id="9803619at2"/>
<dbReference type="Pfam" id="PF01966">
    <property type="entry name" value="HD"/>
    <property type="match status" value="1"/>
</dbReference>
<accession>A0A2V1GUW8</accession>
<evidence type="ECO:0000259" key="2">
    <source>
        <dbReference type="PROSITE" id="PS51831"/>
    </source>
</evidence>
<dbReference type="Proteomes" id="UP000244906">
    <property type="component" value="Unassembled WGS sequence"/>
</dbReference>
<dbReference type="InterPro" id="IPR023293">
    <property type="entry name" value="dGTP_triP_hydro_central_sf"/>
</dbReference>
<dbReference type="EMBL" id="QDDL01000016">
    <property type="protein sequence ID" value="PVZ63475.1"/>
    <property type="molecule type" value="Genomic_DNA"/>
</dbReference>
<dbReference type="Pfam" id="PF13286">
    <property type="entry name" value="HD_assoc"/>
    <property type="match status" value="1"/>
</dbReference>